<accession>A0A5A7MYX3</accession>
<dbReference type="Gene3D" id="2.40.128.110">
    <property type="entry name" value="Lipid/polyisoprenoid-binding, YceI-like"/>
    <property type="match status" value="1"/>
</dbReference>
<proteinExistence type="predicted"/>
<dbReference type="PANTHER" id="PTHR34406">
    <property type="entry name" value="PROTEIN YCEI"/>
    <property type="match status" value="1"/>
</dbReference>
<evidence type="ECO:0000313" key="4">
    <source>
        <dbReference type="Proteomes" id="UP000322084"/>
    </source>
</evidence>
<evidence type="ECO:0000313" key="5">
    <source>
        <dbReference type="Proteomes" id="UP000325187"/>
    </source>
</evidence>
<keyword evidence="5" id="KW-1185">Reference proteome</keyword>
<sequence length="203" mass="22011">MAFLAVVSLSACTKIEQGLAVLSHDVSTRIAPIPAGVYHSDPDHVFVHFSLWHLDYSQFTGRFDDVAIALHFDPSAPTQSQLDVDIPVASLNSGSAAIDGMLKTEFFDLKAHPSIRFTANTTTLLDAQTGQIEGMLEMNGRTHPLLLEVVFNGYAKNPLTGVPTMGFSAHGELDRSDWGLGKWVPAVGKTVRLQIEAELVLDP</sequence>
<dbReference type="Pfam" id="PF04264">
    <property type="entry name" value="YceI"/>
    <property type="match status" value="1"/>
</dbReference>
<evidence type="ECO:0000313" key="2">
    <source>
        <dbReference type="EMBL" id="GEQ97770.1"/>
    </source>
</evidence>
<organism evidence="3 5">
    <name type="scientific">Iodidimonas gelatinilytica</name>
    <dbReference type="NCBI Taxonomy" id="1236966"/>
    <lineage>
        <taxon>Bacteria</taxon>
        <taxon>Pseudomonadati</taxon>
        <taxon>Pseudomonadota</taxon>
        <taxon>Alphaproteobacteria</taxon>
        <taxon>Iodidimonadales</taxon>
        <taxon>Iodidimonadaceae</taxon>
        <taxon>Iodidimonas</taxon>
    </lineage>
</organism>
<dbReference type="EMBL" id="BKCM01000009">
    <property type="protein sequence ID" value="GER01281.1"/>
    <property type="molecule type" value="Genomic_DNA"/>
</dbReference>
<dbReference type="Proteomes" id="UP000322084">
    <property type="component" value="Unassembled WGS sequence"/>
</dbReference>
<dbReference type="Proteomes" id="UP000325187">
    <property type="component" value="Unassembled WGS sequence"/>
</dbReference>
<protein>
    <submittedName>
        <fullName evidence="3">Polyisoprenoid-binding protein</fullName>
    </submittedName>
</protein>
<accession>A0A5A7MP44</accession>
<evidence type="ECO:0000259" key="1">
    <source>
        <dbReference type="SMART" id="SM00867"/>
    </source>
</evidence>
<dbReference type="PANTHER" id="PTHR34406:SF1">
    <property type="entry name" value="PROTEIN YCEI"/>
    <property type="match status" value="1"/>
</dbReference>
<dbReference type="SMART" id="SM00867">
    <property type="entry name" value="YceI"/>
    <property type="match status" value="1"/>
</dbReference>
<evidence type="ECO:0000313" key="3">
    <source>
        <dbReference type="EMBL" id="GER01281.1"/>
    </source>
</evidence>
<gene>
    <name evidence="2" type="ORF">JCM17844_14070</name>
    <name evidence="3" type="ORF">JCM17845_19040</name>
</gene>
<dbReference type="EMBL" id="BKCL01000004">
    <property type="protein sequence ID" value="GEQ97770.1"/>
    <property type="molecule type" value="Genomic_DNA"/>
</dbReference>
<comment type="caution">
    <text evidence="3">The sequence shown here is derived from an EMBL/GenBank/DDBJ whole genome shotgun (WGS) entry which is preliminary data.</text>
</comment>
<name>A0A5A7MYX3_9PROT</name>
<dbReference type="InterPro" id="IPR036761">
    <property type="entry name" value="TTHA0802/YceI-like_sf"/>
</dbReference>
<dbReference type="InterPro" id="IPR007372">
    <property type="entry name" value="Lipid/polyisoprenoid-bd_YceI"/>
</dbReference>
<reference evidence="4 5" key="1">
    <citation type="submission" date="2019-09" db="EMBL/GenBank/DDBJ databases">
        <title>NBRP : Genome information of microbial organism related human and environment.</title>
        <authorList>
            <person name="Hattori M."/>
            <person name="Oshima K."/>
            <person name="Inaba H."/>
            <person name="Suda W."/>
            <person name="Sakamoto M."/>
            <person name="Iino T."/>
            <person name="Kitahara M."/>
            <person name="Oshida Y."/>
            <person name="Iida T."/>
            <person name="Kudo T."/>
            <person name="Itoh T."/>
            <person name="Ohkuma M."/>
        </authorList>
    </citation>
    <scope>NUCLEOTIDE SEQUENCE [LARGE SCALE GENOMIC DNA]</scope>
    <source>
        <strain evidence="2 4">Hi-2</strain>
        <strain evidence="3 5">Mie-1</strain>
    </source>
</reference>
<dbReference type="AlphaFoldDB" id="A0A5A7MYX3"/>
<feature type="domain" description="Lipid/polyisoprenoid-binding YceI-like" evidence="1">
    <location>
        <begin position="37"/>
        <end position="200"/>
    </location>
</feature>
<dbReference type="SUPFAM" id="SSF101874">
    <property type="entry name" value="YceI-like"/>
    <property type="match status" value="1"/>
</dbReference>